<protein>
    <submittedName>
        <fullName evidence="1">Unannotated protein</fullName>
    </submittedName>
</protein>
<gene>
    <name evidence="1" type="ORF">UFOPK3401_00278</name>
</gene>
<proteinExistence type="predicted"/>
<evidence type="ECO:0000313" key="1">
    <source>
        <dbReference type="EMBL" id="CAB4861572.1"/>
    </source>
</evidence>
<sequence>MGTQHLGDGQHKVGSRGAGWQFTKEFESNNARNQHRNGLAQHRRLSFNATHSPTKHTQTIDHRGVRVSSHDRIGVSLTIADHHHAGKVFNIDLVHDPGAGRNNFEFIKGALPPAQELVALLIAFIFQRNVQSKSLRGAKVVCDHGVVNDKFCWR</sequence>
<dbReference type="EMBL" id="CAFBLM010000006">
    <property type="protein sequence ID" value="CAB4861572.1"/>
    <property type="molecule type" value="Genomic_DNA"/>
</dbReference>
<dbReference type="AlphaFoldDB" id="A0A6J7CSI7"/>
<organism evidence="1">
    <name type="scientific">freshwater metagenome</name>
    <dbReference type="NCBI Taxonomy" id="449393"/>
    <lineage>
        <taxon>unclassified sequences</taxon>
        <taxon>metagenomes</taxon>
        <taxon>ecological metagenomes</taxon>
    </lineage>
</organism>
<reference evidence="1" key="1">
    <citation type="submission" date="2020-05" db="EMBL/GenBank/DDBJ databases">
        <authorList>
            <person name="Chiriac C."/>
            <person name="Salcher M."/>
            <person name="Ghai R."/>
            <person name="Kavagutti S V."/>
        </authorList>
    </citation>
    <scope>NUCLEOTIDE SEQUENCE</scope>
</reference>
<accession>A0A6J7CSI7</accession>
<name>A0A6J7CSI7_9ZZZZ</name>